<evidence type="ECO:0000313" key="3">
    <source>
        <dbReference type="Proteomes" id="UP000046784"/>
    </source>
</evidence>
<dbReference type="GO" id="GO:0030488">
    <property type="term" value="P:tRNA methylation"/>
    <property type="evidence" value="ECO:0007669"/>
    <property type="project" value="TreeGrafter"/>
</dbReference>
<comment type="caution">
    <text evidence="2">The sequence shown here is derived from an EMBL/GenBank/DDBJ whole genome shotgun (WGS) entry which is preliminary data.</text>
</comment>
<organism evidence="2 3">
    <name type="scientific">Yersinia frederiksenii</name>
    <dbReference type="NCBI Taxonomy" id="29484"/>
    <lineage>
        <taxon>Bacteria</taxon>
        <taxon>Pseudomonadati</taxon>
        <taxon>Pseudomonadota</taxon>
        <taxon>Gammaproteobacteria</taxon>
        <taxon>Enterobacterales</taxon>
        <taxon>Yersiniaceae</taxon>
        <taxon>Yersinia</taxon>
    </lineage>
</organism>
<dbReference type="GO" id="GO:0002098">
    <property type="term" value="P:tRNA wobble uridine modification"/>
    <property type="evidence" value="ECO:0007669"/>
    <property type="project" value="TreeGrafter"/>
</dbReference>
<evidence type="ECO:0000313" key="2">
    <source>
        <dbReference type="EMBL" id="CFQ96238.1"/>
    </source>
</evidence>
<name>A0AAI9ENP2_YERFR</name>
<dbReference type="SUPFAM" id="SSF52540">
    <property type="entry name" value="P-loop containing nucleoside triphosphate hydrolases"/>
    <property type="match status" value="1"/>
</dbReference>
<dbReference type="Proteomes" id="UP000046784">
    <property type="component" value="Unassembled WGS sequence"/>
</dbReference>
<dbReference type="PANTHER" id="PTHR42714:SF2">
    <property type="entry name" value="TRNA MODIFICATION GTPASE GTPBP3, MITOCHONDRIAL"/>
    <property type="match status" value="1"/>
</dbReference>
<dbReference type="InterPro" id="IPR006073">
    <property type="entry name" value="GTP-bd"/>
</dbReference>
<dbReference type="InterPro" id="IPR027417">
    <property type="entry name" value="P-loop_NTPase"/>
</dbReference>
<protein>
    <submittedName>
        <fullName evidence="2">GTPase</fullName>
    </submittedName>
</protein>
<dbReference type="PANTHER" id="PTHR42714">
    <property type="entry name" value="TRNA MODIFICATION GTPASE GTPBP3"/>
    <property type="match status" value="1"/>
</dbReference>
<proteinExistence type="predicted"/>
<dbReference type="EMBL" id="CGCB01000007">
    <property type="protein sequence ID" value="CFQ96238.1"/>
    <property type="molecule type" value="Genomic_DNA"/>
</dbReference>
<gene>
    <name evidence="2" type="ORF">ERS008524_01499</name>
</gene>
<feature type="domain" description="G" evidence="1">
    <location>
        <begin position="40"/>
        <end position="141"/>
    </location>
</feature>
<dbReference type="GO" id="GO:0005829">
    <property type="term" value="C:cytosol"/>
    <property type="evidence" value="ECO:0007669"/>
    <property type="project" value="TreeGrafter"/>
</dbReference>
<reference evidence="2 3" key="1">
    <citation type="submission" date="2015-03" db="EMBL/GenBank/DDBJ databases">
        <authorList>
            <consortium name="Pathogen Informatics"/>
            <person name="Murphy D."/>
        </authorList>
    </citation>
    <scope>NUCLEOTIDE SEQUENCE [LARGE SCALE GENOMIC DNA]</scope>
    <source>
        <strain evidence="2 3">3400/83</strain>
    </source>
</reference>
<evidence type="ECO:0000259" key="1">
    <source>
        <dbReference type="Pfam" id="PF01926"/>
    </source>
</evidence>
<dbReference type="AlphaFoldDB" id="A0AAI9ENP2"/>
<accession>A0AAI9ENP2</accession>
<sequence length="305" mass="34513">MNKEIPTVMPLTQVLSSLSADTAPRIDHNLYKTVSYKPAIGVMGKSGVGKSSLCNTLFNASPANVSAVKGCTLQVQDYQLNPIPHTLLIMEFPEDDEISDLAKGLTRLYHWLNQLDLIIWVLKADDRAWSDDIRCYRKLILQGADPTRFLFVLNQADKMEPSREWDPTTDQPSLLQQQNLEERVNQVKAIFSPVHPVLAVSASEGFNVHQWRETLVMSLPDSPRHIATRLPDENICRTTKESLARLVSDIVVDVVEALLTLHTLKKGLANIRDSLLSLMTFLWHRLTSLVTRRSVFRSICFADRR</sequence>
<dbReference type="GO" id="GO:0005525">
    <property type="term" value="F:GTP binding"/>
    <property type="evidence" value="ECO:0007669"/>
    <property type="project" value="InterPro"/>
</dbReference>
<dbReference type="Pfam" id="PF01926">
    <property type="entry name" value="MMR_HSR1"/>
    <property type="match status" value="1"/>
</dbReference>
<dbReference type="RefSeq" id="WP_081009512.1">
    <property type="nucleotide sequence ID" value="NZ_CABMMF010000007.1"/>
</dbReference>
<dbReference type="Gene3D" id="3.40.50.300">
    <property type="entry name" value="P-loop containing nucleotide triphosphate hydrolases"/>
    <property type="match status" value="1"/>
</dbReference>